<feature type="chain" id="PRO_5047537040" evidence="1">
    <location>
        <begin position="22"/>
        <end position="158"/>
    </location>
</feature>
<keyword evidence="1" id="KW-0732">Signal</keyword>
<name>A0ABV2SHI8_9GAMM</name>
<sequence>MKPEQYRLFPLVALLSLSANASTLQFGMDNDVLFKVDGDYSNGLFFGYSSSPSPLNSDSVLPFDPTKKYQTSWSVSVAQKMWTPSDIKQITPKENERPYAGLLALDSGIVATNGKTAHSLGLLLGLTGPDSGAEEGAETCASAVWQCHSPGVGLSGKE</sequence>
<evidence type="ECO:0000313" key="3">
    <source>
        <dbReference type="Proteomes" id="UP001549366"/>
    </source>
</evidence>
<dbReference type="Proteomes" id="UP001549366">
    <property type="component" value="Unassembled WGS sequence"/>
</dbReference>
<dbReference type="RefSeq" id="WP_354016391.1">
    <property type="nucleotide sequence ID" value="NZ_JBEWTB010000002.1"/>
</dbReference>
<comment type="caution">
    <text evidence="2">The sequence shown here is derived from an EMBL/GenBank/DDBJ whole genome shotgun (WGS) entry which is preliminary data.</text>
</comment>
<dbReference type="EMBL" id="JBEWTB010000002">
    <property type="protein sequence ID" value="MET4757239.1"/>
    <property type="molecule type" value="Genomic_DNA"/>
</dbReference>
<keyword evidence="3" id="KW-1185">Reference proteome</keyword>
<accession>A0ABV2SHI8</accession>
<dbReference type="InterPro" id="IPR037107">
    <property type="entry name" value="Put_OMP_sf"/>
</dbReference>
<evidence type="ECO:0000313" key="2">
    <source>
        <dbReference type="EMBL" id="MET4757239.1"/>
    </source>
</evidence>
<feature type="signal peptide" evidence="1">
    <location>
        <begin position="1"/>
        <end position="21"/>
    </location>
</feature>
<dbReference type="InterPro" id="IPR018707">
    <property type="entry name" value="LpxR"/>
</dbReference>
<proteinExistence type="predicted"/>
<organism evidence="2 3">
    <name type="scientific">Endozoicomonas lisbonensis</name>
    <dbReference type="NCBI Taxonomy" id="3120522"/>
    <lineage>
        <taxon>Bacteria</taxon>
        <taxon>Pseudomonadati</taxon>
        <taxon>Pseudomonadota</taxon>
        <taxon>Gammaproteobacteria</taxon>
        <taxon>Oceanospirillales</taxon>
        <taxon>Endozoicomonadaceae</taxon>
        <taxon>Endozoicomonas</taxon>
    </lineage>
</organism>
<dbReference type="Pfam" id="PF09982">
    <property type="entry name" value="LpxR"/>
    <property type="match status" value="1"/>
</dbReference>
<gene>
    <name evidence="2" type="ORF">V5J35_002431</name>
</gene>
<reference evidence="2 3" key="1">
    <citation type="submission" date="2024-06" db="EMBL/GenBank/DDBJ databases">
        <title>Genomic Encyclopedia of Type Strains, Phase V (KMG-V): Genome sequencing to study the core and pangenomes of soil and plant-associated prokaryotes.</title>
        <authorList>
            <person name="Whitman W."/>
        </authorList>
    </citation>
    <scope>NUCLEOTIDE SEQUENCE [LARGE SCALE GENOMIC DNA]</scope>
    <source>
        <strain evidence="2 3">NE40</strain>
    </source>
</reference>
<evidence type="ECO:0000256" key="1">
    <source>
        <dbReference type="SAM" id="SignalP"/>
    </source>
</evidence>
<protein>
    <submittedName>
        <fullName evidence="2">Uncharacterized protein</fullName>
    </submittedName>
</protein>
<dbReference type="Gene3D" id="2.40.128.140">
    <property type="entry name" value="Outer membrane protein"/>
    <property type="match status" value="1"/>
</dbReference>